<sequence>MSNSVSSSTESGANSAASMIKGIHGIGEQIRGTFNKGVDDAAAASFGNDTNKNHHMNESKHQATLQKGEHEIRNGEDAFYKTSS</sequence>
<dbReference type="EMBL" id="CAHR02000094">
    <property type="protein sequence ID" value="CCG82629.1"/>
    <property type="molecule type" value="Genomic_DNA"/>
</dbReference>
<reference evidence="2 3" key="1">
    <citation type="journal article" date="2013" name="MBio">
        <title>Genome sequencing of the plant pathogen Taphrina deformans, the causal agent of peach leaf curl.</title>
        <authorList>
            <person name="Cisse O.H."/>
            <person name="Almeida J.M.G.C.F."/>
            <person name="Fonseca A."/>
            <person name="Kumar A.A."/>
            <person name="Salojaervi J."/>
            <person name="Overmyer K."/>
            <person name="Hauser P.M."/>
            <person name="Pagni M."/>
        </authorList>
    </citation>
    <scope>NUCLEOTIDE SEQUENCE [LARGE SCALE GENOMIC DNA]</scope>
    <source>
        <strain evidence="3">PYCC 5710 / ATCC 11124 / CBS 356.35 / IMI 108563 / JCM 9778 / NBRC 8474</strain>
    </source>
</reference>
<comment type="caution">
    <text evidence="2">The sequence shown here is derived from an EMBL/GenBank/DDBJ whole genome shotgun (WGS) entry which is preliminary data.</text>
</comment>
<evidence type="ECO:0000256" key="1">
    <source>
        <dbReference type="SAM" id="MobiDB-lite"/>
    </source>
</evidence>
<dbReference type="VEuPathDB" id="FungiDB:TAPDE_002719"/>
<protein>
    <submittedName>
        <fullName evidence="2">Uncharacterized protein</fullName>
    </submittedName>
</protein>
<organism evidence="2 3">
    <name type="scientific">Taphrina deformans (strain PYCC 5710 / ATCC 11124 / CBS 356.35 / IMI 108563 / JCM 9778 / NBRC 8474)</name>
    <name type="common">Peach leaf curl fungus</name>
    <name type="synonym">Lalaria deformans</name>
    <dbReference type="NCBI Taxonomy" id="1097556"/>
    <lineage>
        <taxon>Eukaryota</taxon>
        <taxon>Fungi</taxon>
        <taxon>Dikarya</taxon>
        <taxon>Ascomycota</taxon>
        <taxon>Taphrinomycotina</taxon>
        <taxon>Taphrinomycetes</taxon>
        <taxon>Taphrinales</taxon>
        <taxon>Taphrinaceae</taxon>
        <taxon>Taphrina</taxon>
    </lineage>
</organism>
<name>R4XAS6_TAPDE</name>
<evidence type="ECO:0000313" key="2">
    <source>
        <dbReference type="EMBL" id="CCG82629.1"/>
    </source>
</evidence>
<dbReference type="OrthoDB" id="4779541at2759"/>
<accession>R4XAS6</accession>
<keyword evidence="3" id="KW-1185">Reference proteome</keyword>
<dbReference type="AlphaFoldDB" id="R4XAS6"/>
<feature type="region of interest" description="Disordered" evidence="1">
    <location>
        <begin position="43"/>
        <end position="69"/>
    </location>
</feature>
<dbReference type="Proteomes" id="UP000013776">
    <property type="component" value="Unassembled WGS sequence"/>
</dbReference>
<evidence type="ECO:0000313" key="3">
    <source>
        <dbReference type="Proteomes" id="UP000013776"/>
    </source>
</evidence>
<proteinExistence type="predicted"/>
<gene>
    <name evidence="2" type="ORF">TAPDE_002719</name>
</gene>
<feature type="compositionally biased region" description="Basic and acidic residues" evidence="1">
    <location>
        <begin position="51"/>
        <end position="69"/>
    </location>
</feature>